<organism evidence="2">
    <name type="scientific">Pyricularia oryzae (strain Y34)</name>
    <name type="common">Rice blast fungus</name>
    <name type="synonym">Magnaporthe oryzae</name>
    <dbReference type="NCBI Taxonomy" id="1143189"/>
    <lineage>
        <taxon>Eukaryota</taxon>
        <taxon>Fungi</taxon>
        <taxon>Dikarya</taxon>
        <taxon>Ascomycota</taxon>
        <taxon>Pezizomycotina</taxon>
        <taxon>Sordariomycetes</taxon>
        <taxon>Sordariomycetidae</taxon>
        <taxon>Magnaporthales</taxon>
        <taxon>Pyriculariaceae</taxon>
        <taxon>Pyricularia</taxon>
    </lineage>
</organism>
<gene>
    <name evidence="2" type="ORF">OOU_Y34scaffold00816g4</name>
</gene>
<dbReference type="AlphaFoldDB" id="A0AA97NPS2"/>
<evidence type="ECO:0000256" key="1">
    <source>
        <dbReference type="SAM" id="MobiDB-lite"/>
    </source>
</evidence>
<accession>A0AA97NPS2</accession>
<reference evidence="2" key="1">
    <citation type="journal article" date="2012" name="PLoS Genet.">
        <title>Comparative analysis of the genomes of two field isolates of the rice blast fungus Magnaporthe oryzae.</title>
        <authorList>
            <person name="Xue M."/>
            <person name="Yang J."/>
            <person name="Li Z."/>
            <person name="Hu S."/>
            <person name="Yao N."/>
            <person name="Dean R.A."/>
            <person name="Zhao W."/>
            <person name="Shen M."/>
            <person name="Zhang H."/>
            <person name="Li C."/>
            <person name="Liu L."/>
            <person name="Cao L."/>
            <person name="Xu X."/>
            <person name="Xing Y."/>
            <person name="Hsiang T."/>
            <person name="Zhang Z."/>
            <person name="Xu J.R."/>
            <person name="Peng Y.L."/>
        </authorList>
    </citation>
    <scope>NUCLEOTIDE SEQUENCE</scope>
    <source>
        <strain evidence="2">Y34</strain>
    </source>
</reference>
<dbReference type="EMBL" id="JH793346">
    <property type="protein sequence ID" value="ELQ34046.1"/>
    <property type="molecule type" value="Genomic_DNA"/>
</dbReference>
<feature type="compositionally biased region" description="Basic and acidic residues" evidence="1">
    <location>
        <begin position="1"/>
        <end position="14"/>
    </location>
</feature>
<evidence type="ECO:0000313" key="2">
    <source>
        <dbReference type="EMBL" id="ELQ34046.1"/>
    </source>
</evidence>
<dbReference type="Proteomes" id="UP000011086">
    <property type="component" value="Unassembled WGS sequence"/>
</dbReference>
<protein>
    <submittedName>
        <fullName evidence="2">Uncharacterized protein</fullName>
    </submittedName>
</protein>
<feature type="region of interest" description="Disordered" evidence="1">
    <location>
        <begin position="1"/>
        <end position="44"/>
    </location>
</feature>
<name>A0AA97NPS2_PYRO3</name>
<feature type="compositionally biased region" description="Basic and acidic residues" evidence="1">
    <location>
        <begin position="23"/>
        <end position="35"/>
    </location>
</feature>
<sequence length="44" mass="5190">MSSERPVSRYREVVKSPPNARPKPRDVRFEQERAGEGYQRNCLL</sequence>
<proteinExistence type="predicted"/>